<sequence length="299" mass="33640">MKICKVFVFFQIVLVCWLKDVAVGGTQALPNGDTFPEEKEPDVDEGFVGKLDLPRFELSEGFLKHRGDYLAQFRLVPPADTREGQEGDKGDDGEDIEGFEIYTGPLPDDHRTFQEYLDEGMREGKVIDPEATAKKISEDDGKTRRLRRQLNVFLPDNRIGATPATMDIYPYRTVGLFRTPGGGQCTATLVYRHIIVTNRHCLGLVGNSLPSNFWTSTRFLAGLSNGVSNYQVSFNYVAWSGSSGDTAYLRLVEPIGNYVGWMGIKWTAATYFWTQRTSAKTTTSFYQNFIKTIFTLFSI</sequence>
<name>A0A7S3UZB0_9STRA</name>
<dbReference type="InterPro" id="IPR043504">
    <property type="entry name" value="Peptidase_S1_PA_chymotrypsin"/>
</dbReference>
<reference evidence="4" key="1">
    <citation type="submission" date="2021-01" db="EMBL/GenBank/DDBJ databases">
        <authorList>
            <person name="Corre E."/>
            <person name="Pelletier E."/>
            <person name="Niang G."/>
            <person name="Scheremetjew M."/>
            <person name="Finn R."/>
            <person name="Kale V."/>
            <person name="Holt S."/>
            <person name="Cochrane G."/>
            <person name="Meng A."/>
            <person name="Brown T."/>
            <person name="Cohen L."/>
        </authorList>
    </citation>
    <scope>NUCLEOTIDE SEQUENCE</scope>
    <source>
        <strain evidence="4">GSBS06</strain>
    </source>
</reference>
<dbReference type="Gene3D" id="2.40.10.10">
    <property type="entry name" value="Trypsin-like serine proteases"/>
    <property type="match status" value="1"/>
</dbReference>
<dbReference type="EMBL" id="HBIN01016084">
    <property type="protein sequence ID" value="CAE0442089.1"/>
    <property type="molecule type" value="Transcribed_RNA"/>
</dbReference>
<organism evidence="4">
    <name type="scientific">Aplanochytrium stocchinoi</name>
    <dbReference type="NCBI Taxonomy" id="215587"/>
    <lineage>
        <taxon>Eukaryota</taxon>
        <taxon>Sar</taxon>
        <taxon>Stramenopiles</taxon>
        <taxon>Bigyra</taxon>
        <taxon>Labyrinthulomycetes</taxon>
        <taxon>Thraustochytrida</taxon>
        <taxon>Thraustochytriidae</taxon>
        <taxon>Aplanochytrium</taxon>
    </lineage>
</organism>
<accession>A0A7S3UZB0</accession>
<keyword evidence="3" id="KW-0732">Signal</keyword>
<dbReference type="SUPFAM" id="SSF50494">
    <property type="entry name" value="Trypsin-like serine proteases"/>
    <property type="match status" value="1"/>
</dbReference>
<evidence type="ECO:0000256" key="3">
    <source>
        <dbReference type="SAM" id="SignalP"/>
    </source>
</evidence>
<feature type="region of interest" description="Disordered" evidence="2">
    <location>
        <begin position="77"/>
        <end position="96"/>
    </location>
</feature>
<evidence type="ECO:0000256" key="1">
    <source>
        <dbReference type="ARBA" id="ARBA00023026"/>
    </source>
</evidence>
<feature type="chain" id="PRO_5030700788" description="Serine protease" evidence="3">
    <location>
        <begin position="29"/>
        <end position="299"/>
    </location>
</feature>
<evidence type="ECO:0000313" key="4">
    <source>
        <dbReference type="EMBL" id="CAE0442089.1"/>
    </source>
</evidence>
<evidence type="ECO:0000256" key="2">
    <source>
        <dbReference type="SAM" id="MobiDB-lite"/>
    </source>
</evidence>
<evidence type="ECO:0008006" key="5">
    <source>
        <dbReference type="Google" id="ProtNLM"/>
    </source>
</evidence>
<feature type="compositionally biased region" description="Basic and acidic residues" evidence="2">
    <location>
        <begin position="80"/>
        <end position="90"/>
    </location>
</feature>
<dbReference type="AlphaFoldDB" id="A0A7S3UZB0"/>
<protein>
    <recommendedName>
        <fullName evidence="5">Serine protease</fullName>
    </recommendedName>
</protein>
<proteinExistence type="predicted"/>
<gene>
    <name evidence="4" type="ORF">ASTO00021_LOCUS12207</name>
</gene>
<feature type="signal peptide" evidence="3">
    <location>
        <begin position="1"/>
        <end position="28"/>
    </location>
</feature>
<keyword evidence="1" id="KW-0843">Virulence</keyword>
<dbReference type="InterPro" id="IPR009003">
    <property type="entry name" value="Peptidase_S1_PA"/>
</dbReference>